<dbReference type="InterPro" id="IPR022532">
    <property type="entry name" value="DUF3696"/>
</dbReference>
<dbReference type="InterPro" id="IPR051396">
    <property type="entry name" value="Bact_Antivir_Def_Nuclease"/>
</dbReference>
<dbReference type="InterPro" id="IPR027417">
    <property type="entry name" value="P-loop_NTPase"/>
</dbReference>
<dbReference type="OrthoDB" id="9792800at2"/>
<feature type="domain" description="Endonuclease GajA/Old nuclease/RecF-like AAA" evidence="2">
    <location>
        <begin position="364"/>
        <end position="565"/>
    </location>
</feature>
<name>A0A1M4TCP6_9BACT</name>
<dbReference type="STRING" id="1302690.BUE76_01465"/>
<proteinExistence type="predicted"/>
<protein>
    <recommendedName>
        <fullName evidence="5">AAA ATPase domain-containing protein</fullName>
    </recommendedName>
</protein>
<dbReference type="PANTHER" id="PTHR43581">
    <property type="entry name" value="ATP/GTP PHOSPHATASE"/>
    <property type="match status" value="1"/>
</dbReference>
<gene>
    <name evidence="3" type="ORF">SAMN05444008_101382</name>
</gene>
<dbReference type="PANTHER" id="PTHR43581:SF2">
    <property type="entry name" value="EXCINUCLEASE ATPASE SUBUNIT"/>
    <property type="match status" value="1"/>
</dbReference>
<organism evidence="3 4">
    <name type="scientific">Cnuella takakiae</name>
    <dbReference type="NCBI Taxonomy" id="1302690"/>
    <lineage>
        <taxon>Bacteria</taxon>
        <taxon>Pseudomonadati</taxon>
        <taxon>Bacteroidota</taxon>
        <taxon>Chitinophagia</taxon>
        <taxon>Chitinophagales</taxon>
        <taxon>Chitinophagaceae</taxon>
        <taxon>Cnuella</taxon>
    </lineage>
</organism>
<reference evidence="3 4" key="1">
    <citation type="submission" date="2016-11" db="EMBL/GenBank/DDBJ databases">
        <authorList>
            <person name="Jaros S."/>
            <person name="Januszkiewicz K."/>
            <person name="Wedrychowicz H."/>
        </authorList>
    </citation>
    <scope>NUCLEOTIDE SEQUENCE [LARGE SCALE GENOMIC DNA]</scope>
    <source>
        <strain evidence="3 4">DSM 26897</strain>
    </source>
</reference>
<dbReference type="InterPro" id="IPR041685">
    <property type="entry name" value="AAA_GajA/Old/RecF-like"/>
</dbReference>
<evidence type="ECO:0000313" key="3">
    <source>
        <dbReference type="EMBL" id="SHE42246.1"/>
    </source>
</evidence>
<dbReference type="Pfam" id="PF12476">
    <property type="entry name" value="DUF3696"/>
    <property type="match status" value="1"/>
</dbReference>
<dbReference type="Pfam" id="PF13175">
    <property type="entry name" value="AAA_15"/>
    <property type="match status" value="1"/>
</dbReference>
<dbReference type="Gene3D" id="3.40.50.300">
    <property type="entry name" value="P-loop containing nucleotide triphosphate hydrolases"/>
    <property type="match status" value="2"/>
</dbReference>
<evidence type="ECO:0000259" key="2">
    <source>
        <dbReference type="Pfam" id="PF13175"/>
    </source>
</evidence>
<sequence length="639" mass="72937">MPHLHSFSAANFRVFAAEQSFNFKPITILTGTNSAGKSSLIRALMLLRNSIKRHPELGVLTFGDTSALGDFSSVLNDEHSERDRVMYFTFPFHLDYLEGDYQLELAYEQEPTGLQRDGKLVCFHIFRQKEQQQETLVHVSFRPFDVEEASTKFKDEWHSLEDEERKRMSSSYVHCIKLNLQLVKDQLSKDLERIETEQGIRHANELVGQEDAGSFTLFASSADLYDEIMPSFRYPFYDNSSLRKLNLQELSKNKLSEAELGLSEGLIFQYYPKGPGIKYGPFTANSLNRLHSLDEATLSQIKQAEHEMLVTVLQGTSLIVPKHRIPDTSVWMFRDGSEHGLEGTIMSAIFEKLRAELGREEKDLSGHLSKDLTYYGNWLLQKYFIKNILNGFSKLEQQLSINFMGSTRGAQRRYFAQENDSHSLHELIEAFIEAEAVDVKVIQDFLEYWTQKFGLGDRISLEIGNSGLTKAIFIHRKGKKINLADLGFGVSQLLPILLNICLTAKKKADNWENGIVMFGNSVVCIEEPEANLHPALQSKFADLLIDAAHKFNIQFIVETHSEYLVRKLQYWTAMQVIGPEAVNIYYFYDPENIPPGEPQIKEITIDDNGKLSDDFGTGFFDEADRIAISIWNRTQASNN</sequence>
<dbReference type="SUPFAM" id="SSF52540">
    <property type="entry name" value="P-loop containing nucleoside triphosphate hydrolases"/>
    <property type="match status" value="1"/>
</dbReference>
<dbReference type="RefSeq" id="WP_073039376.1">
    <property type="nucleotide sequence ID" value="NZ_FQUO01000001.1"/>
</dbReference>
<evidence type="ECO:0008006" key="5">
    <source>
        <dbReference type="Google" id="ProtNLM"/>
    </source>
</evidence>
<evidence type="ECO:0000313" key="4">
    <source>
        <dbReference type="Proteomes" id="UP000184368"/>
    </source>
</evidence>
<evidence type="ECO:0000259" key="1">
    <source>
        <dbReference type="Pfam" id="PF12476"/>
    </source>
</evidence>
<dbReference type="Proteomes" id="UP000184368">
    <property type="component" value="Unassembled WGS sequence"/>
</dbReference>
<keyword evidence="4" id="KW-1185">Reference proteome</keyword>
<feature type="domain" description="DUF3696" evidence="1">
    <location>
        <begin position="578"/>
        <end position="625"/>
    </location>
</feature>
<accession>A0A1M4TCP6</accession>
<dbReference type="AlphaFoldDB" id="A0A1M4TCP6"/>
<dbReference type="EMBL" id="FQUO01000001">
    <property type="protein sequence ID" value="SHE42246.1"/>
    <property type="molecule type" value="Genomic_DNA"/>
</dbReference>